<keyword evidence="4" id="KW-1185">Reference proteome</keyword>
<keyword evidence="1 2" id="KW-0175">Coiled coil</keyword>
<evidence type="ECO:0000256" key="2">
    <source>
        <dbReference type="SAM" id="Coils"/>
    </source>
</evidence>
<feature type="coiled-coil region" evidence="2">
    <location>
        <begin position="552"/>
        <end position="586"/>
    </location>
</feature>
<feature type="coiled-coil region" evidence="2">
    <location>
        <begin position="294"/>
        <end position="361"/>
    </location>
</feature>
<gene>
    <name evidence="3" type="ORF">C9374_009891</name>
</gene>
<dbReference type="RefSeq" id="XP_044544442.1">
    <property type="nucleotide sequence ID" value="XM_044700128.1"/>
</dbReference>
<dbReference type="GeneID" id="68102345"/>
<name>A0AA88GI13_NAELO</name>
<sequence length="2017" mass="233261">MKMLKDQIQGLFLLKELNKQGFLDDKEYEQQKKSLVEEILVPINEKKEQAVDDDHSVPDQYRKLLDEQSASFQQALIEIQQEFVQLRTKDWKRLQGQLKEQLMYMEERQNQLIAKSIKDRPLPPSEEKLHQTNTQTESMDEMKIELLSKFEHIDEKIRDYIESTREYIDMSVKVVKQDLMEHKQQQNEVKQEILGLLSKKIDLSVSSLTSLNERAFSEIEVQKKDLGLTIETLDAMQKELSTMPNSIRRDIHEYLNITFKEDVLKAISKGDEFVLQSVSDIARQYTDIKVDGLEHAIENIAELLRDEVENLKVELDQSNDNSSKSIASLREEMSNSLKLIKQEVDEKVNILEQSLSRSEAAMSSEITNLKSKLESNTLTIMNTIDTMRISLNENLERAFAKLENKILERNEEHNERLKETKLELETRMNNFKKDSDTQVALLLSHVDRLDKRIDTSELELKNRVEKAQDMFTENLQQVNELLKKAMEERFDNILQFSKDQIDQILSRMNSELDTVKNNQQHMEASFKQSLESNVSTLTGLIDSSFCKINQTKNDLEHQSHNFSSLVKDLEQKVQDTVAQNQLENNEKFIDIKNELKGKVDILTGSLDEARKSFESKTNDLNCDIQSSIELMTSKIESVKVASLEIIEQKSKNLEETIAQTGENLGICSDKLQKLKKQFKERQYQLQELVSDLKKKAENHNLENQGMKISLAKLEENAERSNNTWRTDIDRIDASLEKIGVDIKSLTEYTKTRVKRFKSTFEAIRSDNAQKDQATSQKLEEIFSITSQLATKQELSSSESLYSKELRTIDEKLTQKLDTTEQLVSNTKNTLQNKIEEIQSTLSTRIERNTTQIMDQVVKYEADLKDKITTENEKLCSNLKLDVQEKITSVQEKMSAEATNFKIDIQNLETRLKNELIHLESKQKHDIQNHDTKQKQEIQNLETNFKLELKTHEAKQMNELKSMENKIYEKIDVSETDIKGFLLSAKQNVEEISAFLRNEMDRNTQSLKNELTLHDTKVKIQIKSEVDSFEKALKILQEENFKEILDKTGHEHSKLRHDLQVVESKSLQELQALEIRFKQELMSLRDKQTEDIISLDSRYKQEISLVSQSLSSEIQSIETKCAEKIADGEQRISKMEEKHEQITADVNSKINSEIETLSKRSEDELLKMEIKFKGMLKETETNARAMKVEMHDNISTVSEKIRSEITSELVSFKEKHQQESQTLVSKQKQDMESFDLRIKHDLKLLQDSHEKEMQYIETRHAQALNSMEAILNQRLETTSKSVTEISNSLQKEAVKHEQLLNTEQKLESHLNVLRSDFEQIRNSAHHQFGVLNEKIENILRCESKQEQLNKDLVLRTELLQVQQQVDSTLDLLNKGIDTVAKSLNDLKVKIGSVEETSSSNLHKITQHHSSIEELLLQDRTLQERLNDVDQRLSDEIDSMKATTKESLTDVEETMVKNITRFETQIGEQISKIQSSIENIKVQSVQDVQQVDEKLMGLLQQECSKLAAKDIELQNRLETVHHSLQSENEISNKSIHTLRNKVDATISEIDNLVKLQQDFKNEYRSVLTNVENAITEIRSALKENEKEDEETKRMFTSFKDAQLVVNSTHESKISSIQGFIEERHIQMGDKLESFKEELRDQVREIAVSLPILTTAVEKLEANHNELSTTSLQNTQSLQNMIDEQKNNMHQALKSLSEVVELENKNNTDALSALRKCNERLETNFVRAEEDIEQKLSKMKDMISQSVDSFKELVAQLEEKSATSNEVHQLINNIEVKMAESKESLLSQQRDSVVELQTKISDIKEIVSRHVDSSILQLQGLDQKTSDKLDMLKNESKELLNNVENRINDIIHNDTEKYETLLSTCSLLSRQFEDLRSHLNTLQNLFENTRSEMFENEKRADNYCKLTQEQFVSVNKDIQDLLLNVKTNSDLICKEITVIKEEVELSNIASQEVSKSTLEKLSKCFTKLNNLNDLYCLLKEDVNGQIESLMNLVEESERKKIEKLQSVLLSSSNTNSSDTQ</sequence>
<dbReference type="PANTHER" id="PTHR18870:SF9">
    <property type="entry name" value="PROTEIN TAG-278-RELATED"/>
    <property type="match status" value="1"/>
</dbReference>
<feature type="coiled-coil region" evidence="2">
    <location>
        <begin position="392"/>
        <end position="434"/>
    </location>
</feature>
<reference evidence="3 4" key="1">
    <citation type="journal article" date="2018" name="BMC Genomics">
        <title>The genome of Naegleria lovaniensis, the basis for a comparative approach to unravel pathogenicity factors of the human pathogenic amoeba N. fowleri.</title>
        <authorList>
            <person name="Liechti N."/>
            <person name="Schurch N."/>
            <person name="Bruggmann R."/>
            <person name="Wittwer M."/>
        </authorList>
    </citation>
    <scope>NUCLEOTIDE SEQUENCE [LARGE SCALE GENOMIC DNA]</scope>
    <source>
        <strain evidence="3 4">ATCC 30569</strain>
    </source>
</reference>
<feature type="coiled-coil region" evidence="2">
    <location>
        <begin position="1826"/>
        <end position="1889"/>
    </location>
</feature>
<evidence type="ECO:0000256" key="1">
    <source>
        <dbReference type="ARBA" id="ARBA00023054"/>
    </source>
</evidence>
<dbReference type="Proteomes" id="UP000816034">
    <property type="component" value="Unassembled WGS sequence"/>
</dbReference>
<accession>A0AA88GI13</accession>
<dbReference type="EMBL" id="PYSW02000039">
    <property type="protein sequence ID" value="KAG2375268.1"/>
    <property type="molecule type" value="Genomic_DNA"/>
</dbReference>
<evidence type="ECO:0000313" key="3">
    <source>
        <dbReference type="EMBL" id="KAG2375268.1"/>
    </source>
</evidence>
<proteinExistence type="predicted"/>
<feature type="coiled-coil region" evidence="2">
    <location>
        <begin position="643"/>
        <end position="723"/>
    </location>
</feature>
<dbReference type="PANTHER" id="PTHR18870">
    <property type="entry name" value="PROTEIN TAG-278-RELATED"/>
    <property type="match status" value="1"/>
</dbReference>
<organism evidence="3 4">
    <name type="scientific">Naegleria lovaniensis</name>
    <name type="common">Amoeba</name>
    <dbReference type="NCBI Taxonomy" id="51637"/>
    <lineage>
        <taxon>Eukaryota</taxon>
        <taxon>Discoba</taxon>
        <taxon>Heterolobosea</taxon>
        <taxon>Tetramitia</taxon>
        <taxon>Eutetramitia</taxon>
        <taxon>Vahlkampfiidae</taxon>
        <taxon>Naegleria</taxon>
    </lineage>
</organism>
<evidence type="ECO:0000313" key="4">
    <source>
        <dbReference type="Proteomes" id="UP000816034"/>
    </source>
</evidence>
<comment type="caution">
    <text evidence="3">The sequence shown here is derived from an EMBL/GenBank/DDBJ whole genome shotgun (WGS) entry which is preliminary data.</text>
</comment>
<feature type="coiled-coil region" evidence="2">
    <location>
        <begin position="1708"/>
        <end position="1735"/>
    </location>
</feature>
<protein>
    <submittedName>
        <fullName evidence="3">Uncharacterized protein</fullName>
    </submittedName>
</protein>